<organism evidence="1 2">
    <name type="scientific">Nocardiopsis algeriensis</name>
    <dbReference type="NCBI Taxonomy" id="1478215"/>
    <lineage>
        <taxon>Bacteria</taxon>
        <taxon>Bacillati</taxon>
        <taxon>Actinomycetota</taxon>
        <taxon>Actinomycetes</taxon>
        <taxon>Streptosporangiales</taxon>
        <taxon>Nocardiopsidaceae</taxon>
        <taxon>Nocardiopsis</taxon>
    </lineage>
</organism>
<dbReference type="Proteomes" id="UP000536604">
    <property type="component" value="Unassembled WGS sequence"/>
</dbReference>
<gene>
    <name evidence="1" type="ORF">FHS13_002122</name>
</gene>
<name>A0A841IVD8_9ACTN</name>
<comment type="caution">
    <text evidence="1">The sequence shown here is derived from an EMBL/GenBank/DDBJ whole genome shotgun (WGS) entry which is preliminary data.</text>
</comment>
<evidence type="ECO:0000313" key="1">
    <source>
        <dbReference type="EMBL" id="MBB6120171.1"/>
    </source>
</evidence>
<reference evidence="1 2" key="1">
    <citation type="submission" date="2020-08" db="EMBL/GenBank/DDBJ databases">
        <title>Genomic Encyclopedia of Type Strains, Phase III (KMG-III): the genomes of soil and plant-associated and newly described type strains.</title>
        <authorList>
            <person name="Whitman W."/>
        </authorList>
    </citation>
    <scope>NUCLEOTIDE SEQUENCE [LARGE SCALE GENOMIC DNA]</scope>
    <source>
        <strain evidence="1 2">CECT 8712</strain>
    </source>
</reference>
<keyword evidence="2" id="KW-1185">Reference proteome</keyword>
<evidence type="ECO:0000313" key="2">
    <source>
        <dbReference type="Proteomes" id="UP000536604"/>
    </source>
</evidence>
<sequence length="1436" mass="158396">MGQLLRLLSKPAVSALTHPFRAWRLRHGVRKALRTALSSALSSESGWSVDAVEQHMSDSEAASAVADTASWFLSGMQEEGGPRKPLPESLALALHLLRSLDDHGVTLGPVIPVDRFGLVHALAVETATRLFHLGNRLAVRAPQTPDPPTEPPLSPAQAWQRLLELDASTRGDIATVMRVPAGQRTAEAPEHVRLDHHGMYIPRRLERRGHGSGTQIVDEDAVVPAPLTATCVVADSGTGKSCLLWRVRASLPDAVLIPAPGLLESADEHFRPALGTALTLQRELGQRPTVLLDSVEEVLSDKDGAAVVDAFAELCAVHEVPLVVACRPEAFARVEKTASGHGLTVERFDLLPYSLREGEVERALRTFVRVLVPAPERHDALVAVLLEGVALGLPVRDICESPLRMRLMFETGALPLDRPTPEELRSELREIDTLALLERDYVHRVVRDQRRGVPLPAEREGSSARARDMSRSAQDAAVFLLSRGRSRVPVSDSLAPLRALRRLRPRGRMDVEEELAALTGRNVLRRSLTSRGLHHGSLEFVHQIQFDYIAAQALLVDERGISAVLDRLLAHRGEFFLANVASMALAAAPVRGRALREAALEGIERLLRSDDDMLRRYGVRCYAQCRSLSSSARGRLWGLLKDMPADNAVEYVKWLPTVAHDDTSVRFDELTDLWRRWDRPDFRLRVLVAVHRLASRARTDAIVFVRRAGALEWLRGQKPDDKRDATLANLLEALLPPAGSVSEEDPHVPLDELPEDSYILRQFELSLVHLVENTARLTTVADVAGLAAWVPLPAAADSAVSRLDRHLRTAAAALRVRGEKYRAELSLALGRVRVRRWALEHGTDGGLSQRAEQELTALLRACPVSQRESDRANERALGFVEEHKRTGSLRPARSLNADEFITLFAVAEVHRRTPLRMDRVLDLVEECPRHTAAQYTVTSLVRPVAAEQLPDPVGRRIALSRLRSWLAEGSPRLREFAFTVLMPHDFTPPHILKLVGECLGAGEASTLDPLENLDAEEFLAPESGLCPMTVPIALAGSSRAAEAMASWSADREAPARTDRADQILGRQCQRFFATDPRARDWLLRRWRNAPGVEGALWLAESAGDRLDEGMCALGSEALGEHDRVRLTAALVAACERRHNPNATAIFSVWTTLLQAQVVGPPSAEQAVQTLELCAARKLGSLSALLLTALGPTDRTGQRPAQAWSEKDFHTVEPLLRERADELHRSLTEKGSRFRHETGSALVQVRHLLLTGLCLYPRERVLEEVHTLLTEPPTSRDNAAPVASLLRFLAGSEEARAHVGVTLDDLTDFLLRVGRSDEFTTSRQARNTAMQLRPGVYALVRALDREKRLALLAECTDCAVGMVQSILRATADISPKDVQALLNGQVPARGDGTQPVLAPEARRVAHQMVSSRARRVDSQRPWHELLSDLVPLWWSTD</sequence>
<accession>A0A841IVD8</accession>
<dbReference type="EMBL" id="JACHJO010000005">
    <property type="protein sequence ID" value="MBB6120171.1"/>
    <property type="molecule type" value="Genomic_DNA"/>
</dbReference>
<dbReference type="RefSeq" id="WP_221442619.1">
    <property type="nucleotide sequence ID" value="NZ_JACHJO010000005.1"/>
</dbReference>
<proteinExistence type="predicted"/>
<protein>
    <submittedName>
        <fullName evidence="1">Uncharacterized protein</fullName>
    </submittedName>
</protein>